<dbReference type="Pfam" id="PF12553">
    <property type="entry name" value="DUF3742"/>
    <property type="match status" value="1"/>
</dbReference>
<evidence type="ECO:0000256" key="1">
    <source>
        <dbReference type="SAM" id="Phobius"/>
    </source>
</evidence>
<name>A0ABY5A134_9GAMM</name>
<accession>A0ABY5A134</accession>
<evidence type="ECO:0000313" key="3">
    <source>
        <dbReference type="Proteomes" id="UP001054897"/>
    </source>
</evidence>
<proteinExistence type="predicted"/>
<dbReference type="RefSeq" id="WP_065985206.1">
    <property type="nucleotide sequence ID" value="NZ_CP099397.1"/>
</dbReference>
<sequence>MKPSVQTSSAERLGQRLGRLWRGYLGQERKVSGWLVAQGLPAGVAKAVLLLVKLLALGALLYVAFWLALLLVFALVAASAARNADWETPEPEWTNGTAGFGLYTHDGHRIDPHVSDDD</sequence>
<organism evidence="2 3">
    <name type="scientific">Ectopseudomonas hydrolytica</name>
    <dbReference type="NCBI Taxonomy" id="2493633"/>
    <lineage>
        <taxon>Bacteria</taxon>
        <taxon>Pseudomonadati</taxon>
        <taxon>Pseudomonadota</taxon>
        <taxon>Gammaproteobacteria</taxon>
        <taxon>Pseudomonadales</taxon>
        <taxon>Pseudomonadaceae</taxon>
        <taxon>Ectopseudomonas</taxon>
    </lineage>
</organism>
<dbReference type="EMBL" id="CP099397">
    <property type="protein sequence ID" value="USR37619.1"/>
    <property type="molecule type" value="Genomic_DNA"/>
</dbReference>
<keyword evidence="3" id="KW-1185">Reference proteome</keyword>
<dbReference type="Proteomes" id="UP001054897">
    <property type="component" value="Chromosome"/>
</dbReference>
<feature type="transmembrane region" description="Helical" evidence="1">
    <location>
        <begin position="59"/>
        <end position="81"/>
    </location>
</feature>
<reference evidence="2" key="1">
    <citation type="submission" date="2022-06" db="EMBL/GenBank/DDBJ databases">
        <title>Complete genome of Pseudomonas hydrolytica DSWY01T.</title>
        <authorList>
            <person name="Jung J."/>
            <person name="Jeon C.O."/>
        </authorList>
    </citation>
    <scope>NUCLEOTIDE SEQUENCE</scope>
    <source>
        <strain evidence="2">DSWY01</strain>
    </source>
</reference>
<protein>
    <submittedName>
        <fullName evidence="2">DUF3742 family protein</fullName>
    </submittedName>
</protein>
<dbReference type="InterPro" id="IPR022213">
    <property type="entry name" value="DUF3742"/>
</dbReference>
<keyword evidence="1" id="KW-0812">Transmembrane</keyword>
<keyword evidence="1" id="KW-1133">Transmembrane helix</keyword>
<evidence type="ECO:0000313" key="2">
    <source>
        <dbReference type="EMBL" id="USR37619.1"/>
    </source>
</evidence>
<keyword evidence="1" id="KW-0472">Membrane</keyword>
<dbReference type="GeneID" id="300081911"/>
<gene>
    <name evidence="2" type="ORF">L1F06_013030</name>
</gene>